<evidence type="ECO:0000313" key="1">
    <source>
        <dbReference type="EMBL" id="VDO08167.1"/>
    </source>
</evidence>
<accession>A0A0N4VV46</accession>
<dbReference type="EMBL" id="UZAF01001379">
    <property type="protein sequence ID" value="VDO08167.1"/>
    <property type="molecule type" value="Genomic_DNA"/>
</dbReference>
<sequence length="98" mass="11219">MLDDPNRTFAIKKMKLNRLPPTSGYENVELGAFNMDLEDCTEKTILSSKSSSVASTPRMAPEGKTEKLHIGIHGMEWMEWKKRRKADRVYHAVPPYPL</sequence>
<evidence type="ECO:0000313" key="3">
    <source>
        <dbReference type="WBParaSite" id="HPLM_0000116301-mRNA-1"/>
    </source>
</evidence>
<gene>
    <name evidence="1" type="ORF">HPLM_LOCUS1162</name>
</gene>
<dbReference type="AlphaFoldDB" id="A0A0N4VV46"/>
<proteinExistence type="predicted"/>
<evidence type="ECO:0000313" key="2">
    <source>
        <dbReference type="Proteomes" id="UP000268014"/>
    </source>
</evidence>
<reference evidence="3" key="1">
    <citation type="submission" date="2017-02" db="UniProtKB">
        <authorList>
            <consortium name="WormBaseParasite"/>
        </authorList>
    </citation>
    <scope>IDENTIFICATION</scope>
</reference>
<reference evidence="1 2" key="2">
    <citation type="submission" date="2018-11" db="EMBL/GenBank/DDBJ databases">
        <authorList>
            <consortium name="Pathogen Informatics"/>
        </authorList>
    </citation>
    <scope>NUCLEOTIDE SEQUENCE [LARGE SCALE GENOMIC DNA]</scope>
    <source>
        <strain evidence="1 2">MHpl1</strain>
    </source>
</reference>
<dbReference type="Proteomes" id="UP000268014">
    <property type="component" value="Unassembled WGS sequence"/>
</dbReference>
<dbReference type="WBParaSite" id="HPLM_0000116301-mRNA-1">
    <property type="protein sequence ID" value="HPLM_0000116301-mRNA-1"/>
    <property type="gene ID" value="HPLM_0000116301"/>
</dbReference>
<keyword evidence="2" id="KW-1185">Reference proteome</keyword>
<name>A0A0N4VV46_HAEPC</name>
<organism evidence="3">
    <name type="scientific">Haemonchus placei</name>
    <name type="common">Barber's pole worm</name>
    <dbReference type="NCBI Taxonomy" id="6290"/>
    <lineage>
        <taxon>Eukaryota</taxon>
        <taxon>Metazoa</taxon>
        <taxon>Ecdysozoa</taxon>
        <taxon>Nematoda</taxon>
        <taxon>Chromadorea</taxon>
        <taxon>Rhabditida</taxon>
        <taxon>Rhabditina</taxon>
        <taxon>Rhabditomorpha</taxon>
        <taxon>Strongyloidea</taxon>
        <taxon>Trichostrongylidae</taxon>
        <taxon>Haemonchus</taxon>
    </lineage>
</organism>
<protein>
    <submittedName>
        <fullName evidence="3">Protein kinase domain-containing protein</fullName>
    </submittedName>
</protein>